<sequence length="270" mass="29931">MARTPIIVAGVVFLLMIAGCSAPTAPGPDDSTFESLPQSGLNATEIADAHITGLSAAESYIIQTEQRTVTETTNVSVIQQTESTRRIDLRANQELLVATTTQQQEAQSQSQSQPQSRSVQSTDQYYNNNGTIYVNQTQSNQSQYAIQQGQQATVNTTAQRSLIERLINTIEYRRVEQTQRGDTAVIRYELQSVTDVQNLTQTSTATVENATSTLVIDENGVIRELQLNAQFRTDRRTLRIRFATNYTQLGETTVSEPNWTDDAREASKTT</sequence>
<accession>Q18J83</accession>
<reference evidence="2 3" key="1">
    <citation type="journal article" date="2006" name="BMC Genomics">
        <title>The genome of the square archaeon Haloquadratum walsbyi: life at the limits of water activity.</title>
        <authorList>
            <person name="Bolhuis H.H."/>
            <person name="Palm P.P."/>
            <person name="Wende A.W."/>
            <person name="Falb M.M."/>
            <person name="Rampp M.M."/>
            <person name="Rodriguez-Valera F.F."/>
            <person name="Pfeiffer F.F."/>
            <person name="Oesterhelt D.D."/>
        </authorList>
    </citation>
    <scope>NUCLEOTIDE SEQUENCE [LARGE SCALE GENOMIC DNA]</scope>
    <source>
        <strain evidence="3">DSM 16790 / HBSQ001</strain>
    </source>
</reference>
<evidence type="ECO:0008006" key="4">
    <source>
        <dbReference type="Google" id="ProtNLM"/>
    </source>
</evidence>
<evidence type="ECO:0000313" key="3">
    <source>
        <dbReference type="Proteomes" id="UP000001975"/>
    </source>
</evidence>
<organism evidence="2 3">
    <name type="scientific">Haloquadratum walsbyi (strain DSM 16790 / HBSQ001)</name>
    <dbReference type="NCBI Taxonomy" id="362976"/>
    <lineage>
        <taxon>Archaea</taxon>
        <taxon>Methanobacteriati</taxon>
        <taxon>Methanobacteriota</taxon>
        <taxon>Stenosarchaea group</taxon>
        <taxon>Halobacteria</taxon>
        <taxon>Halobacteriales</taxon>
        <taxon>Haloferacaceae</taxon>
        <taxon>Haloquadratum</taxon>
    </lineage>
</organism>
<dbReference type="RefSeq" id="WP_011571075.1">
    <property type="nucleotide sequence ID" value="NC_008212.1"/>
</dbReference>
<protein>
    <recommendedName>
        <fullName evidence="4">LppX domain protein</fullName>
    </recommendedName>
</protein>
<dbReference type="HOGENOM" id="CLU_1028998_0_0_2"/>
<evidence type="ECO:0000256" key="1">
    <source>
        <dbReference type="SAM" id="MobiDB-lite"/>
    </source>
</evidence>
<dbReference type="GeneID" id="4192494"/>
<keyword evidence="3" id="KW-1185">Reference proteome</keyword>
<dbReference type="InterPro" id="IPR055959">
    <property type="entry name" value="DUF7537"/>
</dbReference>
<feature type="region of interest" description="Disordered" evidence="1">
    <location>
        <begin position="100"/>
        <end position="123"/>
    </location>
</feature>
<dbReference type="EMBL" id="AM180088">
    <property type="protein sequence ID" value="CAJ51928.1"/>
    <property type="molecule type" value="Genomic_DNA"/>
</dbReference>
<feature type="compositionally biased region" description="Low complexity" evidence="1">
    <location>
        <begin position="100"/>
        <end position="122"/>
    </location>
</feature>
<dbReference type="STRING" id="362976.HQ_1800A"/>
<proteinExistence type="predicted"/>
<dbReference type="KEGG" id="hwa:HQ_1800A"/>
<dbReference type="Pfam" id="PF24381">
    <property type="entry name" value="DUF7537"/>
    <property type="match status" value="1"/>
</dbReference>
<dbReference type="AlphaFoldDB" id="Q18J83"/>
<name>Q18J83_HALWD</name>
<dbReference type="eggNOG" id="arCOG02829">
    <property type="taxonomic scope" value="Archaea"/>
</dbReference>
<dbReference type="Proteomes" id="UP000001975">
    <property type="component" value="Chromosome"/>
</dbReference>
<gene>
    <name evidence="2" type="ordered locus">HQ_1800A</name>
</gene>
<dbReference type="PROSITE" id="PS51257">
    <property type="entry name" value="PROKAR_LIPOPROTEIN"/>
    <property type="match status" value="1"/>
</dbReference>
<evidence type="ECO:0000313" key="2">
    <source>
        <dbReference type="EMBL" id="CAJ51928.1"/>
    </source>
</evidence>